<dbReference type="AlphaFoldDB" id="A0A388KJV1"/>
<dbReference type="EMBL" id="BFEA01000128">
    <property type="protein sequence ID" value="GBG70268.1"/>
    <property type="molecule type" value="Genomic_DNA"/>
</dbReference>
<evidence type="ECO:0000256" key="3">
    <source>
        <dbReference type="SAM" id="MobiDB-lite"/>
    </source>
</evidence>
<dbReference type="Proteomes" id="UP000265515">
    <property type="component" value="Unassembled WGS sequence"/>
</dbReference>
<feature type="compositionally biased region" description="Low complexity" evidence="3">
    <location>
        <begin position="296"/>
        <end position="306"/>
    </location>
</feature>
<dbReference type="Gramene" id="GBG70268">
    <property type="protein sequence ID" value="GBG70268"/>
    <property type="gene ID" value="CBR_g6397"/>
</dbReference>
<dbReference type="PANTHER" id="PTHR21549">
    <property type="entry name" value="MUTATED IN BLADDER CANCER 1"/>
    <property type="match status" value="1"/>
</dbReference>
<feature type="region of interest" description="Disordered" evidence="3">
    <location>
        <begin position="284"/>
        <end position="318"/>
    </location>
</feature>
<proteinExistence type="predicted"/>
<evidence type="ECO:0000256" key="1">
    <source>
        <dbReference type="ARBA" id="ARBA00023054"/>
    </source>
</evidence>
<protein>
    <submittedName>
        <fullName evidence="4">Uncharacterized protein</fullName>
    </submittedName>
</protein>
<name>A0A388KJV1_CHABU</name>
<gene>
    <name evidence="4" type="ORF">CBR_g6397</name>
</gene>
<reference evidence="4 5" key="1">
    <citation type="journal article" date="2018" name="Cell">
        <title>The Chara Genome: Secondary Complexity and Implications for Plant Terrestrialization.</title>
        <authorList>
            <person name="Nishiyama T."/>
            <person name="Sakayama H."/>
            <person name="Vries J.D."/>
            <person name="Buschmann H."/>
            <person name="Saint-Marcoux D."/>
            <person name="Ullrich K.K."/>
            <person name="Haas F.B."/>
            <person name="Vanderstraeten L."/>
            <person name="Becker D."/>
            <person name="Lang D."/>
            <person name="Vosolsobe S."/>
            <person name="Rombauts S."/>
            <person name="Wilhelmsson P.K.I."/>
            <person name="Janitza P."/>
            <person name="Kern R."/>
            <person name="Heyl A."/>
            <person name="Rumpler F."/>
            <person name="Villalobos L.I.A.C."/>
            <person name="Clay J.M."/>
            <person name="Skokan R."/>
            <person name="Toyoda A."/>
            <person name="Suzuki Y."/>
            <person name="Kagoshima H."/>
            <person name="Schijlen E."/>
            <person name="Tajeshwar N."/>
            <person name="Catarino B."/>
            <person name="Hetherington A.J."/>
            <person name="Saltykova A."/>
            <person name="Bonnot C."/>
            <person name="Breuninger H."/>
            <person name="Symeonidi A."/>
            <person name="Radhakrishnan G.V."/>
            <person name="Van Nieuwerburgh F."/>
            <person name="Deforce D."/>
            <person name="Chang C."/>
            <person name="Karol K.G."/>
            <person name="Hedrich R."/>
            <person name="Ulvskov P."/>
            <person name="Glockner G."/>
            <person name="Delwiche C.F."/>
            <person name="Petrasek J."/>
            <person name="Van de Peer Y."/>
            <person name="Friml J."/>
            <person name="Beilby M."/>
            <person name="Dolan L."/>
            <person name="Kohara Y."/>
            <person name="Sugano S."/>
            <person name="Fujiyama A."/>
            <person name="Delaux P.-M."/>
            <person name="Quint M."/>
            <person name="TheiBen G."/>
            <person name="Hagemann M."/>
            <person name="Harholt J."/>
            <person name="Dunand C."/>
            <person name="Zachgo S."/>
            <person name="Langdale J."/>
            <person name="Maumus F."/>
            <person name="Straeten D.V.D."/>
            <person name="Gould S.B."/>
            <person name="Rensing S.A."/>
        </authorList>
    </citation>
    <scope>NUCLEOTIDE SEQUENCE [LARGE SCALE GENOMIC DNA]</scope>
    <source>
        <strain evidence="4 5">S276</strain>
    </source>
</reference>
<sequence>MATSSEAEPQVSQKRQKTELRKAGPFTSVSQSTFSTRTSSQHAAPHPGADDDSVLAKAREIKNFVKQQKKAMHLRSAKQSWLIVHQQLLQDRSEAEQVLRHAVEDMLDDFQEKGKKHAHDRVPHKDKEYWLLLKEILDALDESESSVRKQRRVLANCNQKMRKMVKGETVHTESDSAGAVCIWDKVDEGGGGGGGGGGDEAGGDCQEQDQEMLELTPGGDEHKQESHNRPRAGKALGLVLSSMAAEWEEAIRAFDDQIDVLSREIRTLCSSFLPLNLGGADMKGPTNLPKNLHAPSNSSSSSSSYSTPRGGKVVGSNNDRDCWSSDSVHGAVRHWKSSVDELLAAYPWAAGSQIMKKMEMGFQLLDKKFISQLRKCNRVRQDNLAAAGGCFSEVVREEKELTASCLQQHADDVSCEETTVMGGCVAHIPHEFAKVGLNGDGIGLRGTCAPACGSVKDRWSPEEHAVFLAVRKQQLQQLLLLEHSGKIGMRGQGKAGAGHCGKQQLIRAVADALPPGQHSQKLADVAAHEEWYQRHHFRSITRRAICQRWGSERDNLVRRFASILHEEEQLVMGGMRAREAVTSAQRDYLHQMSKVRVANFIGKRFVSLEQEAAEKAVERKKDLVRHAQEEEREENERCRAKEMIERHREDVTASLKVMDEERRQMMEVAAMAAKKAAAIGAERVEFRREREKERKQLAKAAEEKARLEREWREELMSRLRAKVAVHATQDPNRLLQPTESNKAEGWMGDKPPPRKLFPVHGYNMDELNRDSRFRVVCALMEAGLIQTASAKEAILGAQPFRPPRRDQVVSSVLVTSGGRQTECVGVTGGLLCSRAMASNTTAVEMEDTLLPGKTSSRPSHNVLVMEHVSPATRLLEKRRQMFEVQEALEAQKAEFARYT</sequence>
<accession>A0A388KJV1</accession>
<feature type="compositionally biased region" description="Polar residues" evidence="3">
    <location>
        <begin position="1"/>
        <end position="13"/>
    </location>
</feature>
<dbReference type="PANTHER" id="PTHR21549:SF1">
    <property type="entry name" value="COILED-COIL DOMAIN-CONTAINING PROTEIN 148"/>
    <property type="match status" value="1"/>
</dbReference>
<feature type="region of interest" description="Disordered" evidence="3">
    <location>
        <begin position="1"/>
        <end position="52"/>
    </location>
</feature>
<evidence type="ECO:0000256" key="2">
    <source>
        <dbReference type="SAM" id="Coils"/>
    </source>
</evidence>
<evidence type="ECO:0000313" key="5">
    <source>
        <dbReference type="Proteomes" id="UP000265515"/>
    </source>
</evidence>
<feature type="compositionally biased region" description="Low complexity" evidence="3">
    <location>
        <begin position="26"/>
        <end position="41"/>
    </location>
</feature>
<keyword evidence="1 2" id="KW-0175">Coiled coil</keyword>
<dbReference type="InterPro" id="IPR039902">
    <property type="entry name" value="CCDC148/CCDC112"/>
</dbReference>
<keyword evidence="5" id="KW-1185">Reference proteome</keyword>
<feature type="coiled-coil region" evidence="2">
    <location>
        <begin position="610"/>
        <end position="637"/>
    </location>
</feature>
<evidence type="ECO:0000313" key="4">
    <source>
        <dbReference type="EMBL" id="GBG70268.1"/>
    </source>
</evidence>
<comment type="caution">
    <text evidence="4">The sequence shown here is derived from an EMBL/GenBank/DDBJ whole genome shotgun (WGS) entry which is preliminary data.</text>
</comment>
<feature type="coiled-coil region" evidence="2">
    <location>
        <begin position="683"/>
        <end position="710"/>
    </location>
</feature>
<organism evidence="4 5">
    <name type="scientific">Chara braunii</name>
    <name type="common">Braun's stonewort</name>
    <dbReference type="NCBI Taxonomy" id="69332"/>
    <lineage>
        <taxon>Eukaryota</taxon>
        <taxon>Viridiplantae</taxon>
        <taxon>Streptophyta</taxon>
        <taxon>Charophyceae</taxon>
        <taxon>Charales</taxon>
        <taxon>Characeae</taxon>
        <taxon>Chara</taxon>
    </lineage>
</organism>
<dbReference type="OrthoDB" id="10264298at2759"/>